<dbReference type="InterPro" id="IPR050358">
    <property type="entry name" value="RSE1/DDB1/CFT1"/>
</dbReference>
<dbReference type="GO" id="GO:0003676">
    <property type="term" value="F:nucleic acid binding"/>
    <property type="evidence" value="ECO:0007669"/>
    <property type="project" value="InterPro"/>
</dbReference>
<sequence length="165" mass="18189">MDFILCLNAEQCINGYTGSFIYKLPADDMLNSCEALNASLDPSHSAIMASTLLGSIMIFIPISREEYELLEAVQARLILHPLTAPVLGNDHNEYRSRENPAGVPKILDGDMLSQFLELTSMQQEAVLSFPIISPVTQKLSPKPPPSPIPVSKVVQLLERVHYALN</sequence>
<dbReference type="GO" id="GO:0005634">
    <property type="term" value="C:nucleus"/>
    <property type="evidence" value="ECO:0007669"/>
    <property type="project" value="InterPro"/>
</dbReference>
<organism evidence="2 3">
    <name type="scientific">Gossypium barbadense</name>
    <name type="common">Sea Island cotton</name>
    <name type="synonym">Hibiscus barbadensis</name>
    <dbReference type="NCBI Taxonomy" id="3634"/>
    <lineage>
        <taxon>Eukaryota</taxon>
        <taxon>Viridiplantae</taxon>
        <taxon>Streptophyta</taxon>
        <taxon>Embryophyta</taxon>
        <taxon>Tracheophyta</taxon>
        <taxon>Spermatophyta</taxon>
        <taxon>Magnoliopsida</taxon>
        <taxon>eudicotyledons</taxon>
        <taxon>Gunneridae</taxon>
        <taxon>Pentapetalae</taxon>
        <taxon>rosids</taxon>
        <taxon>malvids</taxon>
        <taxon>Malvales</taxon>
        <taxon>Malvaceae</taxon>
        <taxon>Malvoideae</taxon>
        <taxon>Gossypium</taxon>
    </lineage>
</organism>
<protein>
    <recommendedName>
        <fullName evidence="1">RSE1/DDB1/CPSF1 C-terminal domain-containing protein</fullName>
    </recommendedName>
</protein>
<dbReference type="PANTHER" id="PTHR10644">
    <property type="entry name" value="DNA REPAIR/RNA PROCESSING CPSF FAMILY"/>
    <property type="match status" value="1"/>
</dbReference>
<dbReference type="Pfam" id="PF03178">
    <property type="entry name" value="CPSF_A"/>
    <property type="match status" value="1"/>
</dbReference>
<dbReference type="InterPro" id="IPR004871">
    <property type="entry name" value="RSE1/DDB1/CPSF1_C"/>
</dbReference>
<evidence type="ECO:0000259" key="1">
    <source>
        <dbReference type="Pfam" id="PF03178"/>
    </source>
</evidence>
<dbReference type="EMBL" id="KZ665642">
    <property type="protein sequence ID" value="PPR98534.1"/>
    <property type="molecule type" value="Genomic_DNA"/>
</dbReference>
<dbReference type="Proteomes" id="UP000239757">
    <property type="component" value="Unassembled WGS sequence"/>
</dbReference>
<feature type="domain" description="RSE1/DDB1/CPSF1 C-terminal" evidence="1">
    <location>
        <begin position="42"/>
        <end position="116"/>
    </location>
</feature>
<accession>A0A2P5X5B9</accession>
<gene>
    <name evidence="2" type="ORF">GOBAR_AA22147</name>
</gene>
<name>A0A2P5X5B9_GOSBA</name>
<reference evidence="2 3" key="1">
    <citation type="submission" date="2015-01" db="EMBL/GenBank/DDBJ databases">
        <title>Genome of allotetraploid Gossypium barbadense reveals genomic plasticity and fiber elongation in cotton evolution.</title>
        <authorList>
            <person name="Chen X."/>
            <person name="Liu X."/>
            <person name="Zhao B."/>
            <person name="Zheng H."/>
            <person name="Hu Y."/>
            <person name="Lu G."/>
            <person name="Yang C."/>
            <person name="Chen J."/>
            <person name="Shan C."/>
            <person name="Zhang L."/>
            <person name="Zhou Y."/>
            <person name="Wang L."/>
            <person name="Guo W."/>
            <person name="Bai Y."/>
            <person name="Ruan J."/>
            <person name="Shangguan X."/>
            <person name="Mao Y."/>
            <person name="Jiang J."/>
            <person name="Zhu Y."/>
            <person name="Lei J."/>
            <person name="Kang H."/>
            <person name="Chen S."/>
            <person name="He X."/>
            <person name="Wang R."/>
            <person name="Wang Y."/>
            <person name="Chen J."/>
            <person name="Wang L."/>
            <person name="Yu S."/>
            <person name="Wang B."/>
            <person name="Wei J."/>
            <person name="Song S."/>
            <person name="Lu X."/>
            <person name="Gao Z."/>
            <person name="Gu W."/>
            <person name="Deng X."/>
            <person name="Ma D."/>
            <person name="Wang S."/>
            <person name="Liang W."/>
            <person name="Fang L."/>
            <person name="Cai C."/>
            <person name="Zhu X."/>
            <person name="Zhou B."/>
            <person name="Zhang Y."/>
            <person name="Chen Z."/>
            <person name="Xu S."/>
            <person name="Zhu R."/>
            <person name="Wang S."/>
            <person name="Zhang T."/>
            <person name="Zhao G."/>
        </authorList>
    </citation>
    <scope>NUCLEOTIDE SEQUENCE [LARGE SCALE GENOMIC DNA]</scope>
    <source>
        <strain evidence="3">cv. Xinhai21</strain>
        <tissue evidence="2">Leaf</tissue>
    </source>
</reference>
<dbReference type="OrthoDB" id="1700167at2759"/>
<dbReference type="Gene3D" id="1.10.150.910">
    <property type="match status" value="1"/>
</dbReference>
<proteinExistence type="predicted"/>
<evidence type="ECO:0000313" key="3">
    <source>
        <dbReference type="Proteomes" id="UP000239757"/>
    </source>
</evidence>
<evidence type="ECO:0000313" key="2">
    <source>
        <dbReference type="EMBL" id="PPR98534.1"/>
    </source>
</evidence>
<dbReference type="AlphaFoldDB" id="A0A2P5X5B9"/>